<dbReference type="EMBL" id="FOXS01000010">
    <property type="protein sequence ID" value="SFQ82058.1"/>
    <property type="molecule type" value="Genomic_DNA"/>
</dbReference>
<name>A0A1I6BM85_HYMAR</name>
<proteinExistence type="predicted"/>
<dbReference type="RefSeq" id="WP_177204877.1">
    <property type="nucleotide sequence ID" value="NZ_FOXS01000010.1"/>
</dbReference>
<dbReference type="Proteomes" id="UP000199029">
    <property type="component" value="Unassembled WGS sequence"/>
</dbReference>
<sequence length="47" mass="4873">MSQAPPVITPVHIQRAKAALPNADIPAALGNQALDLATAYYNHPPPG</sequence>
<evidence type="ECO:0000313" key="1">
    <source>
        <dbReference type="EMBL" id="SFQ82058.1"/>
    </source>
</evidence>
<reference evidence="2" key="1">
    <citation type="submission" date="2016-10" db="EMBL/GenBank/DDBJ databases">
        <authorList>
            <person name="Varghese N."/>
            <person name="Submissions S."/>
        </authorList>
    </citation>
    <scope>NUCLEOTIDE SEQUENCE [LARGE SCALE GENOMIC DNA]</scope>
    <source>
        <strain evidence="2">OR362-8,ATCC BAA-1266,JCM 13504</strain>
    </source>
</reference>
<organism evidence="1 2">
    <name type="scientific">Hymenobacter arizonensis</name>
    <name type="common">Siccationidurans arizonensis</name>
    <dbReference type="NCBI Taxonomy" id="1227077"/>
    <lineage>
        <taxon>Bacteria</taxon>
        <taxon>Pseudomonadati</taxon>
        <taxon>Bacteroidota</taxon>
        <taxon>Cytophagia</taxon>
        <taxon>Cytophagales</taxon>
        <taxon>Hymenobacteraceae</taxon>
        <taxon>Hymenobacter</taxon>
    </lineage>
</organism>
<dbReference type="AlphaFoldDB" id="A0A1I6BM85"/>
<protein>
    <submittedName>
        <fullName evidence="1">Uncharacterized protein</fullName>
    </submittedName>
</protein>
<accession>A0A1I6BM85</accession>
<gene>
    <name evidence="1" type="ORF">SAMN04515668_4726</name>
</gene>
<dbReference type="STRING" id="1227077.SAMN04515668_4726"/>
<keyword evidence="2" id="KW-1185">Reference proteome</keyword>
<evidence type="ECO:0000313" key="2">
    <source>
        <dbReference type="Proteomes" id="UP000199029"/>
    </source>
</evidence>